<dbReference type="PANTHER" id="PTHR11552">
    <property type="entry name" value="GLUCOSE-METHANOL-CHOLINE GMC OXIDOREDUCTASE"/>
    <property type="match status" value="1"/>
</dbReference>
<dbReference type="InterPro" id="IPR007867">
    <property type="entry name" value="GMC_OxRtase_C"/>
</dbReference>
<dbReference type="PIRSF" id="PIRSF000137">
    <property type="entry name" value="Alcohol_oxidase"/>
    <property type="match status" value="1"/>
</dbReference>
<dbReference type="SUPFAM" id="SSF51905">
    <property type="entry name" value="FAD/NAD(P)-binding domain"/>
    <property type="match status" value="1"/>
</dbReference>
<keyword evidence="2" id="KW-0285">Flavoprotein</keyword>
<evidence type="ECO:0000313" key="5">
    <source>
        <dbReference type="EMBL" id="ETS86250.1"/>
    </source>
</evidence>
<dbReference type="InterPro" id="IPR000172">
    <property type="entry name" value="GMC_OxRdtase_N"/>
</dbReference>
<dbReference type="GO" id="GO:0050660">
    <property type="term" value="F:flavin adenine dinucleotide binding"/>
    <property type="evidence" value="ECO:0007669"/>
    <property type="project" value="InterPro"/>
</dbReference>
<comment type="cofactor">
    <cofactor evidence="2">
        <name>FAD</name>
        <dbReference type="ChEBI" id="CHEBI:57692"/>
    </cofactor>
</comment>
<protein>
    <recommendedName>
        <fullName evidence="4">Glucose-methanol-choline oxidoreductase N-terminal domain-containing protein</fullName>
    </recommendedName>
</protein>
<dbReference type="OrthoDB" id="269227at2759"/>
<dbReference type="STRING" id="1229662.W3XJT1"/>
<sequence length="679" mass="72797">MRATSLFVSLPAALGYFLLTASTGSAKHHHHPRYQSFVNERDTTTSSSAYDYVVVGSGPGGGPLAANLAIAGYSVLLIDAGGDSGTDYTESLPALHLFATEYEEQKWDFFVNHYTDLERQKRDSKMSYRKTDGDLYVGLDPPEGAEPLGILYPRSGALGGCTRHNALITIGAQDSDWNYIANLTGDDSWASSNMLQYFEKIENARYLPSSVVGHGYNGWLSTELTSLSLVVEDQKLLSLIIAAATGMGKHLLTALVSTVVGLGQVLLRDINAPGQASQTGLYQVPLSMKNNVRGGPREFILDTANAVNSDGSRKYKLDIKLNTLVTKVRFDESGTVPKAVGVDYLEGASLYRADPRSSGASQTGSGSVNATHEVILAAGAFNTPQLLKLSGVGPRDELESFDIPVVVDLPGVGGNMQDRYEATLVGKTDSDFVITSKCTFLQSMPDPCLDAYTSGIDPITKGVYGTNGIAIAIVQKSSVAEDEPDLLISGAPANFRGYFPGYANDSLSDAQHWAWIVLKAHSRNNAGTVKLQSTDPRDMPLINFNSFDTGVNGNGEGDKDLQAVYEGFEFGRRAFADLIPLDGSFPETWPGAATSDEDDVKQFLKDEAWGHHASCTCAIGADGDPNAVLDSNFKVRGVEGLRVVDASVFPKIPGFYIALPLYMVSQKASTVIINDAKSS</sequence>
<reference evidence="6" key="1">
    <citation type="journal article" date="2015" name="BMC Genomics">
        <title>Genomic and transcriptomic analysis of the endophytic fungus Pestalotiopsis fici reveals its lifestyle and high potential for synthesis of natural products.</title>
        <authorList>
            <person name="Wang X."/>
            <person name="Zhang X."/>
            <person name="Liu L."/>
            <person name="Xiang M."/>
            <person name="Wang W."/>
            <person name="Sun X."/>
            <person name="Che Y."/>
            <person name="Guo L."/>
            <person name="Liu G."/>
            <person name="Guo L."/>
            <person name="Wang C."/>
            <person name="Yin W.B."/>
            <person name="Stadler M."/>
            <person name="Zhang X."/>
            <person name="Liu X."/>
        </authorList>
    </citation>
    <scope>NUCLEOTIDE SEQUENCE [LARGE SCALE GENOMIC DNA]</scope>
    <source>
        <strain evidence="6">W106-1 / CGMCC3.15140</strain>
    </source>
</reference>
<feature type="chain" id="PRO_5004835907" description="Glucose-methanol-choline oxidoreductase N-terminal domain-containing protein" evidence="3">
    <location>
        <begin position="27"/>
        <end position="679"/>
    </location>
</feature>
<feature type="binding site" evidence="2">
    <location>
        <position position="325"/>
    </location>
    <ligand>
        <name>FAD</name>
        <dbReference type="ChEBI" id="CHEBI:57692"/>
    </ligand>
</feature>
<dbReference type="PANTHER" id="PTHR11552:SF213">
    <property type="entry name" value="DEHYDROGENASE, PUTATIVE-RELATED"/>
    <property type="match status" value="1"/>
</dbReference>
<dbReference type="SUPFAM" id="SSF54373">
    <property type="entry name" value="FAD-linked reductases, C-terminal domain"/>
    <property type="match status" value="1"/>
</dbReference>
<keyword evidence="3" id="KW-0732">Signal</keyword>
<dbReference type="EMBL" id="KI912109">
    <property type="protein sequence ID" value="ETS86250.1"/>
    <property type="molecule type" value="Genomic_DNA"/>
</dbReference>
<evidence type="ECO:0000256" key="2">
    <source>
        <dbReference type="PIRSR" id="PIRSR000137-2"/>
    </source>
</evidence>
<dbReference type="KEGG" id="pfy:PFICI_00078"/>
<dbReference type="Proteomes" id="UP000030651">
    <property type="component" value="Unassembled WGS sequence"/>
</dbReference>
<dbReference type="eggNOG" id="KOG1238">
    <property type="taxonomic scope" value="Eukaryota"/>
</dbReference>
<dbReference type="Pfam" id="PF05199">
    <property type="entry name" value="GMC_oxred_C"/>
    <property type="match status" value="1"/>
</dbReference>
<dbReference type="Gene3D" id="3.50.50.60">
    <property type="entry name" value="FAD/NAD(P)-binding domain"/>
    <property type="match status" value="1"/>
</dbReference>
<proteinExistence type="inferred from homology"/>
<feature type="signal peptide" evidence="3">
    <location>
        <begin position="1"/>
        <end position="26"/>
    </location>
</feature>
<dbReference type="InterPro" id="IPR012132">
    <property type="entry name" value="GMC_OxRdtase"/>
</dbReference>
<dbReference type="RefSeq" id="XP_007826850.1">
    <property type="nucleotide sequence ID" value="XM_007828659.1"/>
</dbReference>
<dbReference type="GeneID" id="19265091"/>
<accession>W3XJT1</accession>
<dbReference type="AlphaFoldDB" id="W3XJT1"/>
<dbReference type="OMA" id="GCTRHNA"/>
<dbReference type="InParanoid" id="W3XJT1"/>
<dbReference type="HOGENOM" id="CLU_002865_4_1_1"/>
<keyword evidence="2" id="KW-0274">FAD</keyword>
<dbReference type="Gene3D" id="3.30.560.10">
    <property type="entry name" value="Glucose Oxidase, domain 3"/>
    <property type="match status" value="1"/>
</dbReference>
<dbReference type="Pfam" id="PF00732">
    <property type="entry name" value="GMC_oxred_N"/>
    <property type="match status" value="1"/>
</dbReference>
<evidence type="ECO:0000256" key="3">
    <source>
        <dbReference type="SAM" id="SignalP"/>
    </source>
</evidence>
<comment type="similarity">
    <text evidence="1">Belongs to the GMC oxidoreductase family.</text>
</comment>
<dbReference type="GO" id="GO:0016614">
    <property type="term" value="F:oxidoreductase activity, acting on CH-OH group of donors"/>
    <property type="evidence" value="ECO:0007669"/>
    <property type="project" value="InterPro"/>
</dbReference>
<evidence type="ECO:0000256" key="1">
    <source>
        <dbReference type="ARBA" id="ARBA00010790"/>
    </source>
</evidence>
<keyword evidence="6" id="KW-1185">Reference proteome</keyword>
<dbReference type="InterPro" id="IPR036188">
    <property type="entry name" value="FAD/NAD-bd_sf"/>
</dbReference>
<gene>
    <name evidence="5" type="ORF">PFICI_00078</name>
</gene>
<name>W3XJT1_PESFW</name>
<feature type="domain" description="Glucose-methanol-choline oxidoreductase N-terminal" evidence="4">
    <location>
        <begin position="379"/>
        <end position="393"/>
    </location>
</feature>
<evidence type="ECO:0000313" key="6">
    <source>
        <dbReference type="Proteomes" id="UP000030651"/>
    </source>
</evidence>
<dbReference type="PROSITE" id="PS00624">
    <property type="entry name" value="GMC_OXRED_2"/>
    <property type="match status" value="1"/>
</dbReference>
<organism evidence="5 6">
    <name type="scientific">Pestalotiopsis fici (strain W106-1 / CGMCC3.15140)</name>
    <dbReference type="NCBI Taxonomy" id="1229662"/>
    <lineage>
        <taxon>Eukaryota</taxon>
        <taxon>Fungi</taxon>
        <taxon>Dikarya</taxon>
        <taxon>Ascomycota</taxon>
        <taxon>Pezizomycotina</taxon>
        <taxon>Sordariomycetes</taxon>
        <taxon>Xylariomycetidae</taxon>
        <taxon>Amphisphaeriales</taxon>
        <taxon>Sporocadaceae</taxon>
        <taxon>Pestalotiopsis</taxon>
    </lineage>
</organism>
<evidence type="ECO:0000259" key="4">
    <source>
        <dbReference type="PROSITE" id="PS00624"/>
    </source>
</evidence>